<dbReference type="OrthoDB" id="7429110at2759"/>
<evidence type="ECO:0000313" key="2">
    <source>
        <dbReference type="Proteomes" id="UP001154114"/>
    </source>
</evidence>
<accession>A0A9P0FQX3</accession>
<organism evidence="1 2">
    <name type="scientific">Chrysodeixis includens</name>
    <name type="common">Soybean looper</name>
    <name type="synonym">Pseudoplusia includens</name>
    <dbReference type="NCBI Taxonomy" id="689277"/>
    <lineage>
        <taxon>Eukaryota</taxon>
        <taxon>Metazoa</taxon>
        <taxon>Ecdysozoa</taxon>
        <taxon>Arthropoda</taxon>
        <taxon>Hexapoda</taxon>
        <taxon>Insecta</taxon>
        <taxon>Pterygota</taxon>
        <taxon>Neoptera</taxon>
        <taxon>Endopterygota</taxon>
        <taxon>Lepidoptera</taxon>
        <taxon>Glossata</taxon>
        <taxon>Ditrysia</taxon>
        <taxon>Noctuoidea</taxon>
        <taxon>Noctuidae</taxon>
        <taxon>Plusiinae</taxon>
        <taxon>Chrysodeixis</taxon>
    </lineage>
</organism>
<evidence type="ECO:0000313" key="1">
    <source>
        <dbReference type="EMBL" id="CAH0578148.1"/>
    </source>
</evidence>
<proteinExistence type="predicted"/>
<keyword evidence="2" id="KW-1185">Reference proteome</keyword>
<dbReference type="Proteomes" id="UP001154114">
    <property type="component" value="Chromosome 1"/>
</dbReference>
<name>A0A9P0FQX3_CHRIL</name>
<gene>
    <name evidence="1" type="ORF">CINC_LOCUS506</name>
</gene>
<protein>
    <submittedName>
        <fullName evidence="1">Uncharacterized protein</fullName>
    </submittedName>
</protein>
<dbReference type="EMBL" id="LR824004">
    <property type="protein sequence ID" value="CAH0578148.1"/>
    <property type="molecule type" value="Genomic_DNA"/>
</dbReference>
<dbReference type="AlphaFoldDB" id="A0A9P0FQX3"/>
<sequence length="138" mass="16486">MTIIGLASGLTNAKPYPHFNPTSAWFYTQAYRWALRYISSLPFWVGGHGGHFCDTLQVWKRRFYYMDEFVPSWLRSFLFYVNKEDWEKEEWDFKRFKKYSEPAFGRSYRFPSKSFNNFASQQTVETMEEFPSSSLSGN</sequence>
<reference evidence="1" key="1">
    <citation type="submission" date="2021-12" db="EMBL/GenBank/DDBJ databases">
        <authorList>
            <person name="King R."/>
        </authorList>
    </citation>
    <scope>NUCLEOTIDE SEQUENCE</scope>
</reference>